<proteinExistence type="predicted"/>
<dbReference type="EMBL" id="JABDTM020011359">
    <property type="protein sequence ID" value="KAH0820626.1"/>
    <property type="molecule type" value="Genomic_DNA"/>
</dbReference>
<keyword evidence="1" id="KW-0812">Transmembrane</keyword>
<sequence length="218" mass="25926">MYLSLVKKVVLLNLLRLMLLYQMKHQQKLFLQKKLSRVSPKQVKKLLHLKVFQSMLLVQCNQKGKLQHFVPVIYLKVVLLLMVCLNLLESQKKKVKRLFKLLLKVPLLLKVCLKKPKLQQKDHLFTFLLFTNPNKSQLKMKSPKQKKNLLTQPLAMYLKAALLQVYQNMLQVLNNQNTFQVLRNQNTFQKEKLLKPFLVLQPVFPQLKFLKEQKNKRQ</sequence>
<comment type="caution">
    <text evidence="3">The sequence shown here is derived from an EMBL/GenBank/DDBJ whole genome shotgun (WGS) entry which is preliminary data.</text>
</comment>
<evidence type="ECO:0008006" key="5">
    <source>
        <dbReference type="Google" id="ProtNLM"/>
    </source>
</evidence>
<keyword evidence="4" id="KW-1185">Reference proteome</keyword>
<organism evidence="3 4">
    <name type="scientific">Tenebrio molitor</name>
    <name type="common">Yellow mealworm beetle</name>
    <dbReference type="NCBI Taxonomy" id="7067"/>
    <lineage>
        <taxon>Eukaryota</taxon>
        <taxon>Metazoa</taxon>
        <taxon>Ecdysozoa</taxon>
        <taxon>Arthropoda</taxon>
        <taxon>Hexapoda</taxon>
        <taxon>Insecta</taxon>
        <taxon>Pterygota</taxon>
        <taxon>Neoptera</taxon>
        <taxon>Endopterygota</taxon>
        <taxon>Coleoptera</taxon>
        <taxon>Polyphaga</taxon>
        <taxon>Cucujiformia</taxon>
        <taxon>Tenebrionidae</taxon>
        <taxon>Tenebrio</taxon>
    </lineage>
</organism>
<keyword evidence="2" id="KW-0732">Signal</keyword>
<feature type="transmembrane region" description="Helical" evidence="1">
    <location>
        <begin position="69"/>
        <end position="88"/>
    </location>
</feature>
<protein>
    <recommendedName>
        <fullName evidence="5">Transmembrane protein</fullName>
    </recommendedName>
</protein>
<name>A0A8J6LPL5_TENMO</name>
<reference evidence="3" key="1">
    <citation type="journal article" date="2020" name="J Insects Food Feed">
        <title>The yellow mealworm (Tenebrio molitor) genome: a resource for the emerging insects as food and feed industry.</title>
        <authorList>
            <person name="Eriksson T."/>
            <person name="Andere A."/>
            <person name="Kelstrup H."/>
            <person name="Emery V."/>
            <person name="Picard C."/>
        </authorList>
    </citation>
    <scope>NUCLEOTIDE SEQUENCE</scope>
    <source>
        <strain evidence="3">Stoneville</strain>
        <tissue evidence="3">Whole head</tissue>
    </source>
</reference>
<gene>
    <name evidence="3" type="ORF">GEV33_002165</name>
</gene>
<evidence type="ECO:0000313" key="4">
    <source>
        <dbReference type="Proteomes" id="UP000719412"/>
    </source>
</evidence>
<feature type="signal peptide" evidence="2">
    <location>
        <begin position="1"/>
        <end position="26"/>
    </location>
</feature>
<keyword evidence="1" id="KW-0472">Membrane</keyword>
<feature type="chain" id="PRO_5035262878" description="Transmembrane protein" evidence="2">
    <location>
        <begin position="27"/>
        <end position="218"/>
    </location>
</feature>
<evidence type="ECO:0000256" key="2">
    <source>
        <dbReference type="SAM" id="SignalP"/>
    </source>
</evidence>
<reference evidence="3" key="2">
    <citation type="submission" date="2021-08" db="EMBL/GenBank/DDBJ databases">
        <authorList>
            <person name="Eriksson T."/>
        </authorList>
    </citation>
    <scope>NUCLEOTIDE SEQUENCE</scope>
    <source>
        <strain evidence="3">Stoneville</strain>
        <tissue evidence="3">Whole head</tissue>
    </source>
</reference>
<dbReference type="Proteomes" id="UP000719412">
    <property type="component" value="Unassembled WGS sequence"/>
</dbReference>
<keyword evidence="1" id="KW-1133">Transmembrane helix</keyword>
<accession>A0A8J6LPL5</accession>
<dbReference type="AlphaFoldDB" id="A0A8J6LPL5"/>
<evidence type="ECO:0000256" key="1">
    <source>
        <dbReference type="SAM" id="Phobius"/>
    </source>
</evidence>
<evidence type="ECO:0000313" key="3">
    <source>
        <dbReference type="EMBL" id="KAH0820626.1"/>
    </source>
</evidence>